<evidence type="ECO:0000313" key="3">
    <source>
        <dbReference type="EMBL" id="TDD13944.1"/>
    </source>
</evidence>
<comment type="caution">
    <text evidence="3">The sequence shown here is derived from an EMBL/GenBank/DDBJ whole genome shotgun (WGS) entry which is preliminary data.</text>
</comment>
<name>A0A4R4WD30_9ACTN</name>
<dbReference type="GO" id="GO:0050660">
    <property type="term" value="F:flavin adenine dinucleotide binding"/>
    <property type="evidence" value="ECO:0007669"/>
    <property type="project" value="InterPro"/>
</dbReference>
<dbReference type="SUPFAM" id="SSF51905">
    <property type="entry name" value="FAD/NAD(P)-binding domain"/>
    <property type="match status" value="1"/>
</dbReference>
<dbReference type="GO" id="GO:0016614">
    <property type="term" value="F:oxidoreductase activity, acting on CH-OH group of donors"/>
    <property type="evidence" value="ECO:0007669"/>
    <property type="project" value="InterPro"/>
</dbReference>
<gene>
    <name evidence="3" type="ORF">E1294_39125</name>
</gene>
<feature type="domain" description="Glucose-methanol-choline oxidoreductase C-terminal" evidence="2">
    <location>
        <begin position="46"/>
        <end position="93"/>
    </location>
</feature>
<dbReference type="AlphaFoldDB" id="A0A4R4WD30"/>
<keyword evidence="4" id="KW-1185">Reference proteome</keyword>
<dbReference type="InterPro" id="IPR007867">
    <property type="entry name" value="GMC_OxRtase_C"/>
</dbReference>
<comment type="similarity">
    <text evidence="1">Belongs to the GMC oxidoreductase family.</text>
</comment>
<dbReference type="PANTHER" id="PTHR11552">
    <property type="entry name" value="GLUCOSE-METHANOL-CHOLINE GMC OXIDOREDUCTASE"/>
    <property type="match status" value="1"/>
</dbReference>
<dbReference type="Pfam" id="PF05199">
    <property type="entry name" value="GMC_oxred_C"/>
    <property type="match status" value="2"/>
</dbReference>
<feature type="domain" description="Glucose-methanol-choline oxidoreductase C-terminal" evidence="2">
    <location>
        <begin position="94"/>
        <end position="143"/>
    </location>
</feature>
<dbReference type="InterPro" id="IPR012132">
    <property type="entry name" value="GMC_OxRdtase"/>
</dbReference>
<dbReference type="Gene3D" id="3.30.560.10">
    <property type="entry name" value="Glucose Oxidase, domain 3"/>
    <property type="match status" value="1"/>
</dbReference>
<dbReference type="Proteomes" id="UP000294543">
    <property type="component" value="Unassembled WGS sequence"/>
</dbReference>
<organism evidence="3 4">
    <name type="scientific">Nonomuraea diastatica</name>
    <dbReference type="NCBI Taxonomy" id="1848329"/>
    <lineage>
        <taxon>Bacteria</taxon>
        <taxon>Bacillati</taxon>
        <taxon>Actinomycetota</taxon>
        <taxon>Actinomycetes</taxon>
        <taxon>Streptosporangiales</taxon>
        <taxon>Streptosporangiaceae</taxon>
        <taxon>Nonomuraea</taxon>
    </lineage>
</organism>
<dbReference type="RefSeq" id="WP_220448177.1">
    <property type="nucleotide sequence ID" value="NZ_SMKP01000160.1"/>
</dbReference>
<proteinExistence type="inferred from homology"/>
<dbReference type="Gene3D" id="3.50.50.60">
    <property type="entry name" value="FAD/NAD(P)-binding domain"/>
    <property type="match status" value="1"/>
</dbReference>
<evidence type="ECO:0000259" key="2">
    <source>
        <dbReference type="Pfam" id="PF05199"/>
    </source>
</evidence>
<evidence type="ECO:0000313" key="4">
    <source>
        <dbReference type="Proteomes" id="UP000294543"/>
    </source>
</evidence>
<protein>
    <recommendedName>
        <fullName evidence="2">Glucose-methanol-choline oxidoreductase C-terminal domain-containing protein</fullName>
    </recommendedName>
</protein>
<evidence type="ECO:0000256" key="1">
    <source>
        <dbReference type="ARBA" id="ARBA00010790"/>
    </source>
</evidence>
<dbReference type="InterPro" id="IPR036188">
    <property type="entry name" value="FAD/NAD-bd_sf"/>
</dbReference>
<accession>A0A4R4WD30</accession>
<dbReference type="EMBL" id="SMKP01000160">
    <property type="protein sequence ID" value="TDD13944.1"/>
    <property type="molecule type" value="Genomic_DNA"/>
</dbReference>
<feature type="non-terminal residue" evidence="3">
    <location>
        <position position="1"/>
    </location>
</feature>
<reference evidence="3 4" key="1">
    <citation type="submission" date="2019-03" db="EMBL/GenBank/DDBJ databases">
        <title>Draft genome sequences of novel Actinobacteria.</title>
        <authorList>
            <person name="Sahin N."/>
            <person name="Ay H."/>
            <person name="Saygin H."/>
        </authorList>
    </citation>
    <scope>NUCLEOTIDE SEQUENCE [LARGE SCALE GENOMIC DNA]</scope>
    <source>
        <strain evidence="3 4">KC712</strain>
    </source>
</reference>
<dbReference type="PANTHER" id="PTHR11552:SF147">
    <property type="entry name" value="CHOLINE DEHYDROGENASE, MITOCHONDRIAL"/>
    <property type="match status" value="1"/>
</dbReference>
<sequence>LQMFLTCPSHRTDSGTGIDLHVFPLGPETDDTGQATLTLFVGLLRPHSGGRLLLRSTDPKDSPHIDPGFLTDPRDAPRLINGMHLARRLAHTPTCRMGPPDDPDAVVSPTGAVHGIDHLHVIDASIMPTPPTANPNLTTMAIAEHRATTLP</sequence>
<dbReference type="SUPFAM" id="SSF54373">
    <property type="entry name" value="FAD-linked reductases, C-terminal domain"/>
    <property type="match status" value="1"/>
</dbReference>